<dbReference type="InterPro" id="IPR029045">
    <property type="entry name" value="ClpP/crotonase-like_dom_sf"/>
</dbReference>
<name>A0A0F9SJS6_9ZZZZ</name>
<evidence type="ECO:0000256" key="1">
    <source>
        <dbReference type="ARBA" id="ARBA00008683"/>
    </source>
</evidence>
<dbReference type="GO" id="GO:0008236">
    <property type="term" value="F:serine-type peptidase activity"/>
    <property type="evidence" value="ECO:0007669"/>
    <property type="project" value="UniProtKB-KW"/>
</dbReference>
<comment type="caution">
    <text evidence="6">The sequence shown here is derived from an EMBL/GenBank/DDBJ whole genome shotgun (WGS) entry which is preliminary data.</text>
</comment>
<dbReference type="InterPro" id="IPR002142">
    <property type="entry name" value="Peptidase_S49"/>
</dbReference>
<dbReference type="EMBL" id="LAZR01002477">
    <property type="protein sequence ID" value="KKN29563.1"/>
    <property type="molecule type" value="Genomic_DNA"/>
</dbReference>
<gene>
    <name evidence="6" type="ORF">LCGC14_0842780</name>
</gene>
<dbReference type="Pfam" id="PF01343">
    <property type="entry name" value="Peptidase_S49"/>
    <property type="match status" value="1"/>
</dbReference>
<dbReference type="PANTHER" id="PTHR33209:SF1">
    <property type="entry name" value="PEPTIDASE S49 DOMAIN-CONTAINING PROTEIN"/>
    <property type="match status" value="1"/>
</dbReference>
<dbReference type="Gene3D" id="3.90.226.10">
    <property type="entry name" value="2-enoyl-CoA Hydratase, Chain A, domain 1"/>
    <property type="match status" value="1"/>
</dbReference>
<keyword evidence="4" id="KW-0720">Serine protease</keyword>
<dbReference type="SUPFAM" id="SSF52096">
    <property type="entry name" value="ClpP/crotonase"/>
    <property type="match status" value="1"/>
</dbReference>
<feature type="domain" description="Peptidase S49" evidence="5">
    <location>
        <begin position="152"/>
        <end position="296"/>
    </location>
</feature>
<protein>
    <recommendedName>
        <fullName evidence="5">Peptidase S49 domain-containing protein</fullName>
    </recommendedName>
</protein>
<dbReference type="GO" id="GO:0006508">
    <property type="term" value="P:proteolysis"/>
    <property type="evidence" value="ECO:0007669"/>
    <property type="project" value="UniProtKB-KW"/>
</dbReference>
<sequence>MTHLPFWSRRLLGKPHLISERGALAVLGAIAPRLGIARVLDASGVALDLAAPLSPPAAAFDDHECDGSERGGRLFAFDESTGIAHIPIEGELVHRFGHLNPHSGMTGYNAIKLKVLAAAEDPAVKGTLLDFDSPGGEVFGADGAAEAIFLAREAKPIWALVNEMATSAAYWLASAANVVIAPPTADTGSIGVVMVHVDMSRALDIEGLTVTLIHAGAHKVDGHPFEPLPEGVEAGFQAEVDEIRNLFAGKVARNRGMTAAAVLDTEARVFMGAAGETAGLIDAVASEDEVIDEFAARLARAETVALLPTG</sequence>
<dbReference type="CDD" id="cd07022">
    <property type="entry name" value="S49_Sppa_36K_type"/>
    <property type="match status" value="1"/>
</dbReference>
<proteinExistence type="inferred from homology"/>
<keyword evidence="2" id="KW-0645">Protease</keyword>
<evidence type="ECO:0000256" key="3">
    <source>
        <dbReference type="ARBA" id="ARBA00022801"/>
    </source>
</evidence>
<dbReference type="InterPro" id="IPR033855">
    <property type="entry name" value="Protein_C"/>
</dbReference>
<evidence type="ECO:0000256" key="4">
    <source>
        <dbReference type="ARBA" id="ARBA00022825"/>
    </source>
</evidence>
<evidence type="ECO:0000256" key="2">
    <source>
        <dbReference type="ARBA" id="ARBA00022670"/>
    </source>
</evidence>
<organism evidence="6">
    <name type="scientific">marine sediment metagenome</name>
    <dbReference type="NCBI Taxonomy" id="412755"/>
    <lineage>
        <taxon>unclassified sequences</taxon>
        <taxon>metagenomes</taxon>
        <taxon>ecological metagenomes</taxon>
    </lineage>
</organism>
<dbReference type="Gene3D" id="6.20.330.10">
    <property type="match status" value="1"/>
</dbReference>
<comment type="similarity">
    <text evidence="1">Belongs to the peptidase S49 family.</text>
</comment>
<evidence type="ECO:0000259" key="5">
    <source>
        <dbReference type="Pfam" id="PF01343"/>
    </source>
</evidence>
<dbReference type="AlphaFoldDB" id="A0A0F9SJS6"/>
<dbReference type="PANTHER" id="PTHR33209">
    <property type="entry name" value="PROTEASE 4"/>
    <property type="match status" value="1"/>
</dbReference>
<evidence type="ECO:0000313" key="6">
    <source>
        <dbReference type="EMBL" id="KKN29563.1"/>
    </source>
</evidence>
<accession>A0A0F9SJS6</accession>
<keyword evidence="3" id="KW-0378">Hydrolase</keyword>
<reference evidence="6" key="1">
    <citation type="journal article" date="2015" name="Nature">
        <title>Complex archaea that bridge the gap between prokaryotes and eukaryotes.</title>
        <authorList>
            <person name="Spang A."/>
            <person name="Saw J.H."/>
            <person name="Jorgensen S.L."/>
            <person name="Zaremba-Niedzwiedzka K."/>
            <person name="Martijn J."/>
            <person name="Lind A.E."/>
            <person name="van Eijk R."/>
            <person name="Schleper C."/>
            <person name="Guy L."/>
            <person name="Ettema T.J."/>
        </authorList>
    </citation>
    <scope>NUCLEOTIDE SEQUENCE</scope>
</reference>